<proteinExistence type="predicted"/>
<organism evidence="1">
    <name type="scientific">Siphoviridae sp. ctiV651</name>
    <dbReference type="NCBI Taxonomy" id="2827917"/>
    <lineage>
        <taxon>Viruses</taxon>
        <taxon>Duplodnaviria</taxon>
        <taxon>Heunggongvirae</taxon>
        <taxon>Uroviricota</taxon>
        <taxon>Caudoviricetes</taxon>
    </lineage>
</organism>
<sequence>MQPKTFKNNVRTANKSTSLLYSVSLKLGNVLPRTGRIFYFRLYSCQTIN</sequence>
<reference evidence="1" key="1">
    <citation type="journal article" date="2021" name="Proc. Natl. Acad. Sci. U.S.A.">
        <title>A Catalog of Tens of Thousands of Viruses from Human Metagenomes Reveals Hidden Associations with Chronic Diseases.</title>
        <authorList>
            <person name="Tisza M.J."/>
            <person name="Buck C.B."/>
        </authorList>
    </citation>
    <scope>NUCLEOTIDE SEQUENCE</scope>
    <source>
        <strain evidence="1">CtiV651</strain>
    </source>
</reference>
<evidence type="ECO:0000313" key="1">
    <source>
        <dbReference type="EMBL" id="DAF45941.1"/>
    </source>
</evidence>
<protein>
    <submittedName>
        <fullName evidence="1">Uncharacterized protein</fullName>
    </submittedName>
</protein>
<name>A0A8S5S4I3_9CAUD</name>
<accession>A0A8S5S4I3</accession>
<dbReference type="EMBL" id="BK032528">
    <property type="protein sequence ID" value="DAF45941.1"/>
    <property type="molecule type" value="Genomic_DNA"/>
</dbReference>